<feature type="region of interest" description="Disordered" evidence="1">
    <location>
        <begin position="54"/>
        <end position="95"/>
    </location>
</feature>
<accession>A0A5B7EBX0</accession>
<evidence type="ECO:0000256" key="1">
    <source>
        <dbReference type="SAM" id="MobiDB-lite"/>
    </source>
</evidence>
<dbReference type="AlphaFoldDB" id="A0A5B7EBX0"/>
<comment type="caution">
    <text evidence="2">The sequence shown here is derived from an EMBL/GenBank/DDBJ whole genome shotgun (WGS) entry which is preliminary data.</text>
</comment>
<organism evidence="2 3">
    <name type="scientific">Portunus trituberculatus</name>
    <name type="common">Swimming crab</name>
    <name type="synonym">Neptunus trituberculatus</name>
    <dbReference type="NCBI Taxonomy" id="210409"/>
    <lineage>
        <taxon>Eukaryota</taxon>
        <taxon>Metazoa</taxon>
        <taxon>Ecdysozoa</taxon>
        <taxon>Arthropoda</taxon>
        <taxon>Crustacea</taxon>
        <taxon>Multicrustacea</taxon>
        <taxon>Malacostraca</taxon>
        <taxon>Eumalacostraca</taxon>
        <taxon>Eucarida</taxon>
        <taxon>Decapoda</taxon>
        <taxon>Pleocyemata</taxon>
        <taxon>Brachyura</taxon>
        <taxon>Eubrachyura</taxon>
        <taxon>Portunoidea</taxon>
        <taxon>Portunidae</taxon>
        <taxon>Portuninae</taxon>
        <taxon>Portunus</taxon>
    </lineage>
</organism>
<evidence type="ECO:0000313" key="3">
    <source>
        <dbReference type="Proteomes" id="UP000324222"/>
    </source>
</evidence>
<keyword evidence="3" id="KW-1185">Reference proteome</keyword>
<sequence length="95" mass="10707">MSPGEHFYSEAFSSDDSEYKELLECSLIYWLLVWSSPVPELILMPENVCKSEKVIPHPTPPNHQWQTHSTSKITPQTTPALTAHSTLQTPASIDK</sequence>
<name>A0A5B7EBX0_PORTR</name>
<gene>
    <name evidence="2" type="ORF">E2C01_023565</name>
</gene>
<proteinExistence type="predicted"/>
<reference evidence="2 3" key="1">
    <citation type="submission" date="2019-05" db="EMBL/GenBank/DDBJ databases">
        <title>Another draft genome of Portunus trituberculatus and its Hox gene families provides insights of decapod evolution.</title>
        <authorList>
            <person name="Jeong J.-H."/>
            <person name="Song I."/>
            <person name="Kim S."/>
            <person name="Choi T."/>
            <person name="Kim D."/>
            <person name="Ryu S."/>
            <person name="Kim W."/>
        </authorList>
    </citation>
    <scope>NUCLEOTIDE SEQUENCE [LARGE SCALE GENOMIC DNA]</scope>
    <source>
        <tissue evidence="2">Muscle</tissue>
    </source>
</reference>
<evidence type="ECO:0000313" key="2">
    <source>
        <dbReference type="EMBL" id="MPC30304.1"/>
    </source>
</evidence>
<feature type="compositionally biased region" description="Polar residues" evidence="1">
    <location>
        <begin position="62"/>
        <end position="95"/>
    </location>
</feature>
<protein>
    <submittedName>
        <fullName evidence="2">Uncharacterized protein</fullName>
    </submittedName>
</protein>
<dbReference type="Proteomes" id="UP000324222">
    <property type="component" value="Unassembled WGS sequence"/>
</dbReference>
<dbReference type="EMBL" id="VSRR010002228">
    <property type="protein sequence ID" value="MPC30304.1"/>
    <property type="molecule type" value="Genomic_DNA"/>
</dbReference>